<feature type="transmembrane region" description="Helical" evidence="4">
    <location>
        <begin position="265"/>
        <end position="283"/>
    </location>
</feature>
<feature type="transmembrane region" description="Helical" evidence="4">
    <location>
        <begin position="350"/>
        <end position="371"/>
    </location>
</feature>
<evidence type="ECO:0000256" key="3">
    <source>
        <dbReference type="SAM" id="MobiDB-lite"/>
    </source>
</evidence>
<evidence type="ECO:0000256" key="4">
    <source>
        <dbReference type="SAM" id="Phobius"/>
    </source>
</evidence>
<evidence type="ECO:0000256" key="2">
    <source>
        <dbReference type="ARBA" id="ARBA00022989"/>
    </source>
</evidence>
<dbReference type="InterPro" id="IPR003660">
    <property type="entry name" value="HAMP_dom"/>
</dbReference>
<dbReference type="GO" id="GO:0016020">
    <property type="term" value="C:membrane"/>
    <property type="evidence" value="ECO:0007669"/>
    <property type="project" value="InterPro"/>
</dbReference>
<gene>
    <name evidence="6" type="ORF">FHR82_007886</name>
</gene>
<evidence type="ECO:0000259" key="5">
    <source>
        <dbReference type="PROSITE" id="PS50885"/>
    </source>
</evidence>
<accession>A0A7W7QDG9</accession>
<evidence type="ECO:0000256" key="1">
    <source>
        <dbReference type="ARBA" id="ARBA00022692"/>
    </source>
</evidence>
<organism evidence="6 7">
    <name type="scientific">Actinophytocola algeriensis</name>
    <dbReference type="NCBI Taxonomy" id="1768010"/>
    <lineage>
        <taxon>Bacteria</taxon>
        <taxon>Bacillati</taxon>
        <taxon>Actinomycetota</taxon>
        <taxon>Actinomycetes</taxon>
        <taxon>Pseudonocardiales</taxon>
        <taxon>Pseudonocardiaceae</taxon>
    </lineage>
</organism>
<keyword evidence="4" id="KW-0472">Membrane</keyword>
<feature type="domain" description="HAMP" evidence="5">
    <location>
        <begin position="285"/>
        <end position="333"/>
    </location>
</feature>
<evidence type="ECO:0000313" key="6">
    <source>
        <dbReference type="EMBL" id="MBB4911616.1"/>
    </source>
</evidence>
<comment type="caution">
    <text evidence="6">The sequence shown here is derived from an EMBL/GenBank/DDBJ whole genome shotgun (WGS) entry which is preliminary data.</text>
</comment>
<dbReference type="Proteomes" id="UP000520767">
    <property type="component" value="Unassembled WGS sequence"/>
</dbReference>
<dbReference type="GO" id="GO:0007165">
    <property type="term" value="P:signal transduction"/>
    <property type="evidence" value="ECO:0007669"/>
    <property type="project" value="InterPro"/>
</dbReference>
<name>A0A7W7QDG9_9PSEU</name>
<feature type="transmembrane region" description="Helical" evidence="4">
    <location>
        <begin position="601"/>
        <end position="623"/>
    </location>
</feature>
<keyword evidence="1 4" id="KW-0812">Transmembrane</keyword>
<keyword evidence="2 4" id="KW-1133">Transmembrane helix</keyword>
<dbReference type="AlphaFoldDB" id="A0A7W7QDG9"/>
<reference evidence="6 7" key="1">
    <citation type="submission" date="2020-08" db="EMBL/GenBank/DDBJ databases">
        <title>Genomic Encyclopedia of Type Strains, Phase III (KMG-III): the genomes of soil and plant-associated and newly described type strains.</title>
        <authorList>
            <person name="Whitman W."/>
        </authorList>
    </citation>
    <scope>NUCLEOTIDE SEQUENCE [LARGE SCALE GENOMIC DNA]</scope>
    <source>
        <strain evidence="6 7">CECT 8960</strain>
    </source>
</reference>
<evidence type="ECO:0000313" key="7">
    <source>
        <dbReference type="Proteomes" id="UP000520767"/>
    </source>
</evidence>
<dbReference type="Pfam" id="PF00672">
    <property type="entry name" value="HAMP"/>
    <property type="match status" value="2"/>
</dbReference>
<sequence>MTDQLPESGFPSGIGTPATTVLVLLLLHAGLCAVLLGGRESGTVPAAIAESQAQLVRGAGAAVGAAASQGIADLRAATAVPAATPEDLVARLLQNGKWRGAAVLDAGSRALVASRGEPVAVQSLPRSVTGTTVTPVVGADGALRVVVAQALPGARLLVAARGSRLPDAALGGDLRETLLLTASTGQVIDSRGAPLDPDVGRLVELASAAAAAGEKGNLTGSTVAGRQPTVVYTPVSSAQVDGVLGLAVVSVVRAPVTDSGPGGNGVIPAVALAAVALSGFLVVRRVLVGPVRRLRADALAIAGGRLMTTRIRRSRTREVDRIAAAFEHCRAELGGGTPERPGSRRRRGPATWFAIGLTSAAVLGWSATVLVTAGSRDVVVPDAVVSSAGNQTTAATDALRRSLNDGLADLTSFAALTGGDVRSGLDELIAGQSRYRSVYVADRSGGAGSVVGRPPLRTAEPLPAEPGLLLRQGTAPVPVLFAHAPLPDGQALVGEFDLDHIARLLGRAPGSVRLVDDDLRTIAATDGFVAFAELGAELRDSATDAGKDGPVARTQEGTDGQAVVVAAPLRGGASGQLGWTVVAEQPVVDLALPGNEQRRDAMVAALVAALLAVLLFGWQYLLLLRPLRRVAEAADEIVAGRYSSVTYPQHQDQIGTIASCLEICRQALTDGVRRLGGARRPSGAATDATELIAAVPSAPRTRPRPSPAPRGR</sequence>
<dbReference type="PROSITE" id="PS50885">
    <property type="entry name" value="HAMP"/>
    <property type="match status" value="1"/>
</dbReference>
<proteinExistence type="predicted"/>
<feature type="region of interest" description="Disordered" evidence="3">
    <location>
        <begin position="678"/>
        <end position="712"/>
    </location>
</feature>
<dbReference type="Gene3D" id="6.10.340.10">
    <property type="match status" value="2"/>
</dbReference>
<keyword evidence="7" id="KW-1185">Reference proteome</keyword>
<dbReference type="EMBL" id="JACHJQ010000010">
    <property type="protein sequence ID" value="MBB4911616.1"/>
    <property type="molecule type" value="Genomic_DNA"/>
</dbReference>
<dbReference type="SMART" id="SM00304">
    <property type="entry name" value="HAMP"/>
    <property type="match status" value="2"/>
</dbReference>
<protein>
    <submittedName>
        <fullName evidence="6">HAMP domain-containing protein</fullName>
    </submittedName>
</protein>